<evidence type="ECO:0000313" key="2">
    <source>
        <dbReference type="Proteomes" id="UP001054821"/>
    </source>
</evidence>
<comment type="caution">
    <text evidence="1">The sequence shown here is derived from an EMBL/GenBank/DDBJ whole genome shotgun (WGS) entry which is preliminary data.</text>
</comment>
<dbReference type="EMBL" id="JAJFAZ020000001">
    <property type="protein sequence ID" value="KAI5352106.1"/>
    <property type="molecule type" value="Genomic_DNA"/>
</dbReference>
<accession>A0AAD4ZQ34</accession>
<reference evidence="1 2" key="1">
    <citation type="journal article" date="2022" name="G3 (Bethesda)">
        <title>Whole-genome sequence and methylome profiling of the almond [Prunus dulcis (Mill.) D.A. Webb] cultivar 'Nonpareil'.</title>
        <authorList>
            <person name="D'Amico-Willman K.M."/>
            <person name="Ouma W.Z."/>
            <person name="Meulia T."/>
            <person name="Sideli G.M."/>
            <person name="Gradziel T.M."/>
            <person name="Fresnedo-Ramirez J."/>
        </authorList>
    </citation>
    <scope>NUCLEOTIDE SEQUENCE [LARGE SCALE GENOMIC DNA]</scope>
    <source>
        <strain evidence="1">Clone GOH B32 T37-40</strain>
    </source>
</reference>
<organism evidence="1 2">
    <name type="scientific">Prunus dulcis</name>
    <name type="common">Almond</name>
    <name type="synonym">Amygdalus dulcis</name>
    <dbReference type="NCBI Taxonomy" id="3755"/>
    <lineage>
        <taxon>Eukaryota</taxon>
        <taxon>Viridiplantae</taxon>
        <taxon>Streptophyta</taxon>
        <taxon>Embryophyta</taxon>
        <taxon>Tracheophyta</taxon>
        <taxon>Spermatophyta</taxon>
        <taxon>Magnoliopsida</taxon>
        <taxon>eudicotyledons</taxon>
        <taxon>Gunneridae</taxon>
        <taxon>Pentapetalae</taxon>
        <taxon>rosids</taxon>
        <taxon>fabids</taxon>
        <taxon>Rosales</taxon>
        <taxon>Rosaceae</taxon>
        <taxon>Amygdaloideae</taxon>
        <taxon>Amygdaleae</taxon>
        <taxon>Prunus</taxon>
    </lineage>
</organism>
<dbReference type="Proteomes" id="UP001054821">
    <property type="component" value="Chromosome 1"/>
</dbReference>
<evidence type="ECO:0000313" key="1">
    <source>
        <dbReference type="EMBL" id="KAI5352106.1"/>
    </source>
</evidence>
<dbReference type="AlphaFoldDB" id="A0AAD4ZQ34"/>
<protein>
    <submittedName>
        <fullName evidence="1">Uncharacterized protein</fullName>
    </submittedName>
</protein>
<keyword evidence="2" id="KW-1185">Reference proteome</keyword>
<sequence>MRAAPVELLLNLSLPIDPGVMQIDTEEETWMTPIMNYLTKETQPNDPIEIRKLQIKAARTLAIRPLGMDIVGRFLIAVGSKKFVLLATNYSIKWVEAEAYKTVTQTDVVRIRMAQYNVTLGYRGPS</sequence>
<name>A0AAD4ZQ34_PRUDU</name>
<gene>
    <name evidence="1" type="ORF">L3X38_004997</name>
</gene>
<proteinExistence type="predicted"/>